<accession>A0A8B6Z4Q5</accession>
<dbReference type="KEGG" id="ame:102653881"/>
<evidence type="ECO:0000259" key="5">
    <source>
        <dbReference type="Pfam" id="PF00732"/>
    </source>
</evidence>
<feature type="domain" description="Glucose-methanol-choline oxidoreductase N-terminal" evidence="5">
    <location>
        <begin position="54"/>
        <end position="179"/>
    </location>
</feature>
<evidence type="ECO:0000256" key="3">
    <source>
        <dbReference type="ARBA" id="ARBA00022630"/>
    </source>
</evidence>
<dbReference type="AlphaFoldDB" id="A0A7M7GVH0"/>
<dbReference type="GO" id="GO:0050660">
    <property type="term" value="F:flavin adenine dinucleotide binding"/>
    <property type="evidence" value="ECO:0007669"/>
    <property type="project" value="InterPro"/>
</dbReference>
<evidence type="ECO:0000256" key="1">
    <source>
        <dbReference type="ARBA" id="ARBA00001974"/>
    </source>
</evidence>
<sequence>MESCMRGTCSSTLQSTSVFTMLIQTLIASHCRLSNTNEYPRDRKEEILNSKMEFDFVIIGAGSAGSILARRLTEVKNWNVLLIERGGYPLPETESPSLYFSTLKGPQNYRYALEQQEGVCLGMRDKRCVWSKGKAVGGNSSINGMIYILGNRKDFDDWASEGNPGWSYEEVLPYFRKSSSCLLEFTATSIAGRTIPLRSDTSTTA</sequence>
<organism evidence="6">
    <name type="scientific">Apis mellifera</name>
    <name type="common">Honeybee</name>
    <dbReference type="NCBI Taxonomy" id="7460"/>
    <lineage>
        <taxon>Eukaryota</taxon>
        <taxon>Metazoa</taxon>
        <taxon>Ecdysozoa</taxon>
        <taxon>Arthropoda</taxon>
        <taxon>Hexapoda</taxon>
        <taxon>Insecta</taxon>
        <taxon>Pterygota</taxon>
        <taxon>Neoptera</taxon>
        <taxon>Endopterygota</taxon>
        <taxon>Hymenoptera</taxon>
        <taxon>Apocrita</taxon>
        <taxon>Aculeata</taxon>
        <taxon>Apoidea</taxon>
        <taxon>Anthophila</taxon>
        <taxon>Apidae</taxon>
        <taxon>Apis</taxon>
    </lineage>
</organism>
<keyword evidence="3" id="KW-0285">Flavoprotein</keyword>
<evidence type="ECO:0000313" key="7">
    <source>
        <dbReference type="Proteomes" id="UP000005203"/>
    </source>
</evidence>
<accession>A0A7M7GVH0</accession>
<protein>
    <submittedName>
        <fullName evidence="8">Glucose dehydrogenase [FAD, quinone]-like</fullName>
    </submittedName>
</protein>
<evidence type="ECO:0000313" key="6">
    <source>
        <dbReference type="EnsemblMetazoa" id="XP_006568008"/>
    </source>
</evidence>
<keyword evidence="7" id="KW-1185">Reference proteome</keyword>
<dbReference type="GeneID" id="102653881"/>
<dbReference type="Pfam" id="PF00732">
    <property type="entry name" value="GMC_oxred_N"/>
    <property type="match status" value="1"/>
</dbReference>
<reference evidence="6" key="1">
    <citation type="submission" date="2021-01" db="UniProtKB">
        <authorList>
            <consortium name="EnsemblMetazoa"/>
        </authorList>
    </citation>
    <scope>IDENTIFICATION</scope>
    <source>
        <strain evidence="6">DH4</strain>
    </source>
</reference>
<reference evidence="8" key="2">
    <citation type="submission" date="2025-04" db="UniProtKB">
        <authorList>
            <consortium name="RefSeq"/>
        </authorList>
    </citation>
    <scope>IDENTIFICATION</scope>
    <source>
        <strain evidence="8">DH4</strain>
        <tissue evidence="8">Whole body</tissue>
    </source>
</reference>
<dbReference type="InterPro" id="IPR000172">
    <property type="entry name" value="GMC_OxRdtase_N"/>
</dbReference>
<dbReference type="Gene3D" id="3.30.560.10">
    <property type="entry name" value="Glucose Oxidase, domain 3"/>
    <property type="match status" value="1"/>
</dbReference>
<evidence type="ECO:0000256" key="4">
    <source>
        <dbReference type="ARBA" id="ARBA00022827"/>
    </source>
</evidence>
<dbReference type="SUPFAM" id="SSF51905">
    <property type="entry name" value="FAD/NAD(P)-binding domain"/>
    <property type="match status" value="1"/>
</dbReference>
<reference evidence="7" key="3">
    <citation type="submission" date="2025-05" db="UniProtKB">
        <authorList>
            <consortium name="RefSeq"/>
        </authorList>
    </citation>
    <scope>NUCLEOTIDE SEQUENCE [LARGE SCALE GENOMIC DNA]</scope>
    <source>
        <strain evidence="7">DH4</strain>
    </source>
</reference>
<dbReference type="RefSeq" id="XP_006568008.2">
    <property type="nucleotide sequence ID" value="XM_006567945.3"/>
</dbReference>
<dbReference type="EnsemblMetazoa" id="XM_006567945">
    <property type="protein sequence ID" value="XP_006568008"/>
    <property type="gene ID" value="LOC102653881"/>
</dbReference>
<evidence type="ECO:0000256" key="2">
    <source>
        <dbReference type="ARBA" id="ARBA00010790"/>
    </source>
</evidence>
<dbReference type="PANTHER" id="PTHR11552">
    <property type="entry name" value="GLUCOSE-METHANOL-CHOLINE GMC OXIDOREDUCTASE"/>
    <property type="match status" value="1"/>
</dbReference>
<dbReference type="Proteomes" id="UP000005203">
    <property type="component" value="Linkage group LG1"/>
</dbReference>
<name>A0A7M7GVH0_APIME</name>
<evidence type="ECO:0000313" key="8">
    <source>
        <dbReference type="RefSeq" id="XP_006568008.2"/>
    </source>
</evidence>
<dbReference type="InterPro" id="IPR036188">
    <property type="entry name" value="FAD/NAD-bd_sf"/>
</dbReference>
<dbReference type="OrthoDB" id="269227at2759"/>
<proteinExistence type="inferred from homology"/>
<dbReference type="Gene3D" id="3.50.50.60">
    <property type="entry name" value="FAD/NAD(P)-binding domain"/>
    <property type="match status" value="1"/>
</dbReference>
<keyword evidence="4" id="KW-0274">FAD</keyword>
<dbReference type="InterPro" id="IPR012132">
    <property type="entry name" value="GMC_OxRdtase"/>
</dbReference>
<dbReference type="GO" id="GO:0016614">
    <property type="term" value="F:oxidoreductase activity, acting on CH-OH group of donors"/>
    <property type="evidence" value="ECO:0007669"/>
    <property type="project" value="InterPro"/>
</dbReference>
<comment type="cofactor">
    <cofactor evidence="1">
        <name>FAD</name>
        <dbReference type="ChEBI" id="CHEBI:57692"/>
    </cofactor>
</comment>
<comment type="similarity">
    <text evidence="2">Belongs to the GMC oxidoreductase family.</text>
</comment>
<dbReference type="PANTHER" id="PTHR11552:SF147">
    <property type="entry name" value="CHOLINE DEHYDROGENASE, MITOCHONDRIAL"/>
    <property type="match status" value="1"/>
</dbReference>
<gene>
    <name evidence="8" type="primary">LOC102653881</name>
</gene>